<dbReference type="PANTHER" id="PTHR42721">
    <property type="entry name" value="SUGAR HYDROLASE-RELATED"/>
    <property type="match status" value="1"/>
</dbReference>
<gene>
    <name evidence="1" type="ORF">PHJA_002565900</name>
</gene>
<dbReference type="Proteomes" id="UP000653305">
    <property type="component" value="Unassembled WGS sequence"/>
</dbReference>
<dbReference type="GO" id="GO:0045493">
    <property type="term" value="P:xylan catabolic process"/>
    <property type="evidence" value="ECO:0007669"/>
    <property type="project" value="InterPro"/>
</dbReference>
<dbReference type="GO" id="GO:0009044">
    <property type="term" value="F:xylan 1,4-beta-xylosidase activity"/>
    <property type="evidence" value="ECO:0007669"/>
    <property type="project" value="InterPro"/>
</dbReference>
<keyword evidence="2" id="KW-1185">Reference proteome</keyword>
<comment type="caution">
    <text evidence="1">The sequence shown here is derived from an EMBL/GenBank/DDBJ whole genome shotgun (WGS) entry which is preliminary data.</text>
</comment>
<dbReference type="OrthoDB" id="47059at2759"/>
<proteinExistence type="predicted"/>
<dbReference type="InterPro" id="IPR044993">
    <property type="entry name" value="BXL"/>
</dbReference>
<accession>A0A830CYR3</accession>
<dbReference type="Gene3D" id="3.20.20.300">
    <property type="entry name" value="Glycoside hydrolase, family 3, N-terminal domain"/>
    <property type="match status" value="1"/>
</dbReference>
<dbReference type="GO" id="GO:0046556">
    <property type="term" value="F:alpha-L-arabinofuranosidase activity"/>
    <property type="evidence" value="ECO:0007669"/>
    <property type="project" value="TreeGrafter"/>
</dbReference>
<protein>
    <submittedName>
        <fullName evidence="1">Probable beta-d-xylosidase 6</fullName>
    </submittedName>
</protein>
<dbReference type="EMBL" id="BMAC01000918">
    <property type="protein sequence ID" value="GFQ04220.1"/>
    <property type="molecule type" value="Genomic_DNA"/>
</dbReference>
<sequence>RSAKSLISLLSIDEKIQHLSNNASAVPRLGIPPYEWRSESLHTIDANGRSVYFDGPVKSNTGSPRVILSAATFNRSLWSVVAIRLFTWDNYPMFSLRNPGIFLISDFGEKREWREDWKWPLF</sequence>
<dbReference type="AlphaFoldDB" id="A0A830CYR3"/>
<reference evidence="1" key="1">
    <citation type="submission" date="2020-07" db="EMBL/GenBank/DDBJ databases">
        <title>Ethylene signaling mediates host invasion by parasitic plants.</title>
        <authorList>
            <person name="Yoshida S."/>
        </authorList>
    </citation>
    <scope>NUCLEOTIDE SEQUENCE</scope>
    <source>
        <strain evidence="1">Okayama</strain>
    </source>
</reference>
<feature type="non-terminal residue" evidence="1">
    <location>
        <position position="1"/>
    </location>
</feature>
<organism evidence="1 2">
    <name type="scientific">Phtheirospermum japonicum</name>
    <dbReference type="NCBI Taxonomy" id="374723"/>
    <lineage>
        <taxon>Eukaryota</taxon>
        <taxon>Viridiplantae</taxon>
        <taxon>Streptophyta</taxon>
        <taxon>Embryophyta</taxon>
        <taxon>Tracheophyta</taxon>
        <taxon>Spermatophyta</taxon>
        <taxon>Magnoliopsida</taxon>
        <taxon>eudicotyledons</taxon>
        <taxon>Gunneridae</taxon>
        <taxon>Pentapetalae</taxon>
        <taxon>asterids</taxon>
        <taxon>lamiids</taxon>
        <taxon>Lamiales</taxon>
        <taxon>Orobanchaceae</taxon>
        <taxon>Orobanchaceae incertae sedis</taxon>
        <taxon>Phtheirospermum</taxon>
    </lineage>
</organism>
<evidence type="ECO:0000313" key="1">
    <source>
        <dbReference type="EMBL" id="GFQ04220.1"/>
    </source>
</evidence>
<dbReference type="GO" id="GO:0031222">
    <property type="term" value="P:arabinan catabolic process"/>
    <property type="evidence" value="ECO:0007669"/>
    <property type="project" value="TreeGrafter"/>
</dbReference>
<evidence type="ECO:0000313" key="2">
    <source>
        <dbReference type="Proteomes" id="UP000653305"/>
    </source>
</evidence>
<dbReference type="PANTHER" id="PTHR42721:SF1">
    <property type="entry name" value="BETA-D-XYLOSIDASE 6-RELATED"/>
    <property type="match status" value="1"/>
</dbReference>
<dbReference type="InterPro" id="IPR036962">
    <property type="entry name" value="Glyco_hydro_3_N_sf"/>
</dbReference>
<name>A0A830CYR3_9LAMI</name>